<sequence>MKTISDNLAAVGEPVKDRDHILQLLGGLGPDYNSIVASLTAREDDLSLHSVHSILLTHEQDYISSIRPLQIFLLPLPIWLCSIQTSSTPSLSSSVKTSAPSLIFF</sequence>
<comment type="caution">
    <text evidence="1">The sequence shown here is derived from an EMBL/GenBank/DDBJ whole genome shotgun (WGS) entry which is preliminary data.</text>
</comment>
<accession>A0A438H5Y1</accession>
<dbReference type="AlphaFoldDB" id="A0A438H5Y1"/>
<reference evidence="1 2" key="1">
    <citation type="journal article" date="2018" name="PLoS Genet.">
        <title>Population sequencing reveals clonal diversity and ancestral inbreeding in the grapevine cultivar Chardonnay.</title>
        <authorList>
            <person name="Roach M.J."/>
            <person name="Johnson D.L."/>
            <person name="Bohlmann J."/>
            <person name="van Vuuren H.J."/>
            <person name="Jones S.J."/>
            <person name="Pretorius I.S."/>
            <person name="Schmidt S.A."/>
            <person name="Borneman A.R."/>
        </authorList>
    </citation>
    <scope>NUCLEOTIDE SEQUENCE [LARGE SCALE GENOMIC DNA]</scope>
    <source>
        <strain evidence="2">cv. Chardonnay</strain>
        <tissue evidence="1">Leaf</tissue>
    </source>
</reference>
<name>A0A438H5Y1_VITVI</name>
<proteinExistence type="predicted"/>
<dbReference type="EMBL" id="QGNW01000276">
    <property type="protein sequence ID" value="RVW79707.1"/>
    <property type="molecule type" value="Genomic_DNA"/>
</dbReference>
<evidence type="ECO:0008006" key="3">
    <source>
        <dbReference type="Google" id="ProtNLM"/>
    </source>
</evidence>
<evidence type="ECO:0000313" key="2">
    <source>
        <dbReference type="Proteomes" id="UP000288805"/>
    </source>
</evidence>
<organism evidence="1 2">
    <name type="scientific">Vitis vinifera</name>
    <name type="common">Grape</name>
    <dbReference type="NCBI Taxonomy" id="29760"/>
    <lineage>
        <taxon>Eukaryota</taxon>
        <taxon>Viridiplantae</taxon>
        <taxon>Streptophyta</taxon>
        <taxon>Embryophyta</taxon>
        <taxon>Tracheophyta</taxon>
        <taxon>Spermatophyta</taxon>
        <taxon>Magnoliopsida</taxon>
        <taxon>eudicotyledons</taxon>
        <taxon>Gunneridae</taxon>
        <taxon>Pentapetalae</taxon>
        <taxon>rosids</taxon>
        <taxon>Vitales</taxon>
        <taxon>Vitaceae</taxon>
        <taxon>Viteae</taxon>
        <taxon>Vitis</taxon>
    </lineage>
</organism>
<dbReference type="PANTHER" id="PTHR47481">
    <property type="match status" value="1"/>
</dbReference>
<dbReference type="PANTHER" id="PTHR47481:SF22">
    <property type="entry name" value="RETROTRANSPOSON GAG DOMAIN-CONTAINING PROTEIN"/>
    <property type="match status" value="1"/>
</dbReference>
<protein>
    <recommendedName>
        <fullName evidence="3">Retrovirus-related Pol polyprotein from transposon RE1</fullName>
    </recommendedName>
</protein>
<gene>
    <name evidence="1" type="ORF">CK203_042375</name>
</gene>
<evidence type="ECO:0000313" key="1">
    <source>
        <dbReference type="EMBL" id="RVW79707.1"/>
    </source>
</evidence>
<dbReference type="Proteomes" id="UP000288805">
    <property type="component" value="Unassembled WGS sequence"/>
</dbReference>